<dbReference type="InterPro" id="IPR006300">
    <property type="entry name" value="FlgB"/>
</dbReference>
<comment type="similarity">
    <text evidence="2">Belongs to the flagella basal body rod proteins family.</text>
</comment>
<dbReference type="PANTHER" id="PTHR30435:SF12">
    <property type="entry name" value="FLAGELLAR BASAL BODY ROD PROTEIN FLGB"/>
    <property type="match status" value="1"/>
</dbReference>
<keyword evidence="5" id="KW-0966">Cell projection</keyword>
<dbReference type="Pfam" id="PF00460">
    <property type="entry name" value="Flg_bb_rod"/>
    <property type="match status" value="1"/>
</dbReference>
<keyword evidence="5" id="KW-0282">Flagellum</keyword>
<evidence type="ECO:0000256" key="3">
    <source>
        <dbReference type="ARBA" id="ARBA00023143"/>
    </source>
</evidence>
<dbReference type="GO" id="GO:0071978">
    <property type="term" value="P:bacterial-type flagellum-dependent swarming motility"/>
    <property type="evidence" value="ECO:0007669"/>
    <property type="project" value="TreeGrafter"/>
</dbReference>
<accession>A0A3B0Y9W0</accession>
<comment type="subcellular location">
    <subcellularLocation>
        <location evidence="1">Bacterial flagellum basal body</location>
    </subcellularLocation>
</comment>
<dbReference type="EMBL" id="UOFN01000019">
    <property type="protein sequence ID" value="VAW73590.1"/>
    <property type="molecule type" value="Genomic_DNA"/>
</dbReference>
<protein>
    <submittedName>
        <fullName evidence="5">Flagellar basal-body rod protein FlgB</fullName>
    </submittedName>
</protein>
<gene>
    <name evidence="5" type="ORF">MNBD_GAMMA15-2223</name>
</gene>
<keyword evidence="5" id="KW-0969">Cilium</keyword>
<dbReference type="NCBIfam" id="TIGR01396">
    <property type="entry name" value="FlgB"/>
    <property type="match status" value="1"/>
</dbReference>
<dbReference type="PIRSF" id="PIRSF002889">
    <property type="entry name" value="Rod_FlgB"/>
    <property type="match status" value="1"/>
</dbReference>
<dbReference type="AlphaFoldDB" id="A0A3B0Y9W0"/>
<organism evidence="5">
    <name type="scientific">hydrothermal vent metagenome</name>
    <dbReference type="NCBI Taxonomy" id="652676"/>
    <lineage>
        <taxon>unclassified sequences</taxon>
        <taxon>metagenomes</taxon>
        <taxon>ecological metagenomes</taxon>
    </lineage>
</organism>
<evidence type="ECO:0000256" key="2">
    <source>
        <dbReference type="ARBA" id="ARBA00009677"/>
    </source>
</evidence>
<keyword evidence="3" id="KW-0975">Bacterial flagellum</keyword>
<evidence type="ECO:0000313" key="5">
    <source>
        <dbReference type="EMBL" id="VAW73590.1"/>
    </source>
</evidence>
<dbReference type="GO" id="GO:0030694">
    <property type="term" value="C:bacterial-type flagellum basal body, rod"/>
    <property type="evidence" value="ECO:0007669"/>
    <property type="project" value="InterPro"/>
</dbReference>
<proteinExistence type="inferred from homology"/>
<feature type="domain" description="Flagellar basal body rod protein N-terminal" evidence="4">
    <location>
        <begin position="26"/>
        <end position="39"/>
    </location>
</feature>
<evidence type="ECO:0000256" key="1">
    <source>
        <dbReference type="ARBA" id="ARBA00004117"/>
    </source>
</evidence>
<name>A0A3B0Y9W0_9ZZZZ</name>
<sequence>MAISFDKALGDIPANLTLYGKRSSLLASNIANADTPGYKARDIDFRAVLSNADGKPVALKTTHGNHIAGAGSSRNNPEIMYRTPMQPSLDGNTVDSQQEKARFTENAVRYQSTLTFLNGKFKGLKLAIKGE</sequence>
<dbReference type="InterPro" id="IPR001444">
    <property type="entry name" value="Flag_bb_rod_N"/>
</dbReference>
<evidence type="ECO:0000259" key="4">
    <source>
        <dbReference type="Pfam" id="PF00460"/>
    </source>
</evidence>
<dbReference type="PANTHER" id="PTHR30435">
    <property type="entry name" value="FLAGELLAR PROTEIN"/>
    <property type="match status" value="1"/>
</dbReference>
<reference evidence="5" key="1">
    <citation type="submission" date="2018-06" db="EMBL/GenBank/DDBJ databases">
        <authorList>
            <person name="Zhirakovskaya E."/>
        </authorList>
    </citation>
    <scope>NUCLEOTIDE SEQUENCE</scope>
</reference>